<name>A0A1E7FED5_9STRA</name>
<feature type="compositionally biased region" description="Polar residues" evidence="5">
    <location>
        <begin position="165"/>
        <end position="175"/>
    </location>
</feature>
<proteinExistence type="predicted"/>
<comment type="subcellular location">
    <subcellularLocation>
        <location evidence="1">Membrane</location>
    </subcellularLocation>
</comment>
<evidence type="ECO:0000256" key="5">
    <source>
        <dbReference type="SAM" id="MobiDB-lite"/>
    </source>
</evidence>
<feature type="domain" description="Amino acid transporter transmembrane" evidence="7">
    <location>
        <begin position="253"/>
        <end position="581"/>
    </location>
</feature>
<feature type="transmembrane region" description="Helical" evidence="6">
    <location>
        <begin position="603"/>
        <end position="625"/>
    </location>
</feature>
<feature type="transmembrane region" description="Helical" evidence="6">
    <location>
        <begin position="317"/>
        <end position="336"/>
    </location>
</feature>
<evidence type="ECO:0000259" key="7">
    <source>
        <dbReference type="Pfam" id="PF01490"/>
    </source>
</evidence>
<gene>
    <name evidence="8" type="ORF">FRACYDRAFT_239126</name>
</gene>
<feature type="transmembrane region" description="Helical" evidence="6">
    <location>
        <begin position="348"/>
        <end position="367"/>
    </location>
</feature>
<feature type="compositionally biased region" description="Basic and acidic residues" evidence="5">
    <location>
        <begin position="139"/>
        <end position="164"/>
    </location>
</feature>
<feature type="transmembrane region" description="Helical" evidence="6">
    <location>
        <begin position="538"/>
        <end position="558"/>
    </location>
</feature>
<keyword evidence="9" id="KW-1185">Reference proteome</keyword>
<keyword evidence="2 6" id="KW-0812">Transmembrane</keyword>
<feature type="transmembrane region" description="Helical" evidence="6">
    <location>
        <begin position="266"/>
        <end position="297"/>
    </location>
</feature>
<feature type="transmembrane region" description="Helical" evidence="6">
    <location>
        <begin position="564"/>
        <end position="583"/>
    </location>
</feature>
<evidence type="ECO:0000256" key="2">
    <source>
        <dbReference type="ARBA" id="ARBA00022692"/>
    </source>
</evidence>
<dbReference type="InParanoid" id="A0A1E7FED5"/>
<sequence>MTEQPANYAAISVQDSRMEADVESASSGTYSEAASPYWVPVKKAGEAEPQGFSGPVAFCFTINYILGAGFLTIPWAFVQSGLMLSSIMLIIAAIGSDIAKDFVLETMARAEAMVDEQFHWKDNNNTKEGISAPSGNRINGERVLLKPQREREKLMRRLQKESLKETTAASSSSYQKEYLNDDVSQNRKGNKQDEDNKKFHKSLSLTSFQDVTSNTNKSPLQEQSTNRHMIVIRQKNANQPKYIVKERKFEVNALCRIFLGKRGLRIYTLVISLYMCGALWAYTSVFASAMAIAIPIFSSDQEDIVSEYASHLASSPASLNYLCYAIIFGCIVVPLSCLELDEQVPLQVFLTGCRFLMFFLMIGTSAICADDVSETSAITGTNNEVDNFRFAGIAKTLPILIFANIFHHSIPGLTHPTADKRKVGVVFTSTNVFTVVAYLILGLTLGSTFGKRIEQSSNLNWNSFHANTGHLDEQGNIVGAAWWTKAVSMYIILFPAIDVVSAYPLNAITLGNNLFGAAYGNRIHEVENNRWLKSGFRLLSSIPPIILGIMVRELGVITDYTGTTGFLVGLSFPAILYVSSRAIAKRRHFALDTYYTNYGSSTVIANLILWVGTLMVLGVLVTLIIS</sequence>
<evidence type="ECO:0000313" key="9">
    <source>
        <dbReference type="Proteomes" id="UP000095751"/>
    </source>
</evidence>
<evidence type="ECO:0000256" key="3">
    <source>
        <dbReference type="ARBA" id="ARBA00022989"/>
    </source>
</evidence>
<dbReference type="InterPro" id="IPR013057">
    <property type="entry name" value="AA_transpt_TM"/>
</dbReference>
<feature type="region of interest" description="Disordered" evidence="5">
    <location>
        <begin position="123"/>
        <end position="199"/>
    </location>
</feature>
<evidence type="ECO:0000313" key="8">
    <source>
        <dbReference type="EMBL" id="OEU16531.1"/>
    </source>
</evidence>
<dbReference type="KEGG" id="fcy:FRACYDRAFT_239126"/>
<dbReference type="GO" id="GO:0016020">
    <property type="term" value="C:membrane"/>
    <property type="evidence" value="ECO:0007669"/>
    <property type="project" value="UniProtKB-SubCell"/>
</dbReference>
<keyword evidence="4 6" id="KW-0472">Membrane</keyword>
<dbReference type="EMBL" id="KV784358">
    <property type="protein sequence ID" value="OEU16531.1"/>
    <property type="molecule type" value="Genomic_DNA"/>
</dbReference>
<accession>A0A1E7FED5</accession>
<feature type="transmembrane region" description="Helical" evidence="6">
    <location>
        <begin position="52"/>
        <end position="76"/>
    </location>
</feature>
<feature type="transmembrane region" description="Helical" evidence="6">
    <location>
        <begin position="82"/>
        <end position="99"/>
    </location>
</feature>
<organism evidence="8 9">
    <name type="scientific">Fragilariopsis cylindrus CCMP1102</name>
    <dbReference type="NCBI Taxonomy" id="635003"/>
    <lineage>
        <taxon>Eukaryota</taxon>
        <taxon>Sar</taxon>
        <taxon>Stramenopiles</taxon>
        <taxon>Ochrophyta</taxon>
        <taxon>Bacillariophyta</taxon>
        <taxon>Bacillariophyceae</taxon>
        <taxon>Bacillariophycidae</taxon>
        <taxon>Bacillariales</taxon>
        <taxon>Bacillariaceae</taxon>
        <taxon>Fragilariopsis</taxon>
    </lineage>
</organism>
<dbReference type="PANTHER" id="PTHR16189">
    <property type="entry name" value="TRANSMEMBRANE PROTEIN 104-RELATED"/>
    <property type="match status" value="1"/>
</dbReference>
<dbReference type="PANTHER" id="PTHR16189:SF2">
    <property type="entry name" value="AMINO ACID TRANSPORTER TRANSMEMBRANE DOMAIN-CONTAINING PROTEIN"/>
    <property type="match status" value="1"/>
</dbReference>
<evidence type="ECO:0000256" key="6">
    <source>
        <dbReference type="SAM" id="Phobius"/>
    </source>
</evidence>
<dbReference type="Pfam" id="PF01490">
    <property type="entry name" value="Aa_trans"/>
    <property type="match status" value="1"/>
</dbReference>
<evidence type="ECO:0000256" key="1">
    <source>
        <dbReference type="ARBA" id="ARBA00004370"/>
    </source>
</evidence>
<reference evidence="8 9" key="1">
    <citation type="submission" date="2016-09" db="EMBL/GenBank/DDBJ databases">
        <title>Extensive genetic diversity and differential bi-allelic expression allows diatom success in the polar Southern Ocean.</title>
        <authorList>
            <consortium name="DOE Joint Genome Institute"/>
            <person name="Mock T."/>
            <person name="Otillar R.P."/>
            <person name="Strauss J."/>
            <person name="Dupont C."/>
            <person name="Frickenhaus S."/>
            <person name="Maumus F."/>
            <person name="Mcmullan M."/>
            <person name="Sanges R."/>
            <person name="Schmutz J."/>
            <person name="Toseland A."/>
            <person name="Valas R."/>
            <person name="Veluchamy A."/>
            <person name="Ward B.J."/>
            <person name="Allen A."/>
            <person name="Barry K."/>
            <person name="Falciatore A."/>
            <person name="Ferrante M."/>
            <person name="Fortunato A.E."/>
            <person name="Gloeckner G."/>
            <person name="Gruber A."/>
            <person name="Hipkin R."/>
            <person name="Janech M."/>
            <person name="Kroth P."/>
            <person name="Leese F."/>
            <person name="Lindquist E."/>
            <person name="Lyon B.R."/>
            <person name="Martin J."/>
            <person name="Mayer C."/>
            <person name="Parker M."/>
            <person name="Quesneville H."/>
            <person name="Raymond J."/>
            <person name="Uhlig C."/>
            <person name="Valentin K.U."/>
            <person name="Worden A.Z."/>
            <person name="Armbrust E.V."/>
            <person name="Bowler C."/>
            <person name="Green B."/>
            <person name="Moulton V."/>
            <person name="Van Oosterhout C."/>
            <person name="Grigoriev I."/>
        </authorList>
    </citation>
    <scope>NUCLEOTIDE SEQUENCE [LARGE SCALE GENOMIC DNA]</scope>
    <source>
        <strain evidence="8 9">CCMP1102</strain>
    </source>
</reference>
<protein>
    <recommendedName>
        <fullName evidence="7">Amino acid transporter transmembrane domain-containing protein</fullName>
    </recommendedName>
</protein>
<keyword evidence="3 6" id="KW-1133">Transmembrane helix</keyword>
<dbReference type="AlphaFoldDB" id="A0A1E7FED5"/>
<dbReference type="Proteomes" id="UP000095751">
    <property type="component" value="Unassembled WGS sequence"/>
</dbReference>
<feature type="transmembrane region" description="Helical" evidence="6">
    <location>
        <begin position="423"/>
        <end position="445"/>
    </location>
</feature>
<evidence type="ECO:0000256" key="4">
    <source>
        <dbReference type="ARBA" id="ARBA00023136"/>
    </source>
</evidence>
<dbReference type="OrthoDB" id="294541at2759"/>